<dbReference type="InterPro" id="IPR052897">
    <property type="entry name" value="Sec-Metab_Biosynth_Hydrolase"/>
</dbReference>
<keyword evidence="2" id="KW-0378">Hydrolase</keyword>
<protein>
    <submittedName>
        <fullName evidence="2">Alpha/beta fold hydrolase</fullName>
    </submittedName>
</protein>
<name>A0A7W3T348_9ACTN</name>
<reference evidence="3" key="1">
    <citation type="submission" date="2019-10" db="EMBL/GenBank/DDBJ databases">
        <title>Streptomyces sp. nov., a novel actinobacterium isolated from alkaline environment.</title>
        <authorList>
            <person name="Golinska P."/>
        </authorList>
    </citation>
    <scope>NUCLEOTIDE SEQUENCE [LARGE SCALE GENOMIC DNA]</scope>
    <source>
        <strain evidence="3">DSM 42108</strain>
    </source>
</reference>
<proteinExistence type="predicted"/>
<gene>
    <name evidence="2" type="ORF">FOE67_10810</name>
</gene>
<dbReference type="GO" id="GO:0016787">
    <property type="term" value="F:hydrolase activity"/>
    <property type="evidence" value="ECO:0007669"/>
    <property type="project" value="UniProtKB-KW"/>
</dbReference>
<accession>A0A7W3T348</accession>
<evidence type="ECO:0000313" key="3">
    <source>
        <dbReference type="Proteomes" id="UP000530234"/>
    </source>
</evidence>
<dbReference type="RefSeq" id="WP_182663029.1">
    <property type="nucleotide sequence ID" value="NZ_VKHS01000200.1"/>
</dbReference>
<keyword evidence="3" id="KW-1185">Reference proteome</keyword>
<comment type="caution">
    <text evidence="2">The sequence shown here is derived from an EMBL/GenBank/DDBJ whole genome shotgun (WGS) entry which is preliminary data.</text>
</comment>
<organism evidence="2 3">
    <name type="scientific">Streptomyces calidiresistens</name>
    <dbReference type="NCBI Taxonomy" id="1485586"/>
    <lineage>
        <taxon>Bacteria</taxon>
        <taxon>Bacillati</taxon>
        <taxon>Actinomycetota</taxon>
        <taxon>Actinomycetes</taxon>
        <taxon>Kitasatosporales</taxon>
        <taxon>Streptomycetaceae</taxon>
        <taxon>Streptomyces</taxon>
    </lineage>
</organism>
<evidence type="ECO:0000313" key="2">
    <source>
        <dbReference type="EMBL" id="MBB0229996.1"/>
    </source>
</evidence>
<sequence>MATYVLVPGGFHGAWCWEKLTPKLTAAGHRVFPLALPGVGERLGEARPDTGLNSHVRDVVDVLVSNDLHDTILVGHSYGGLVITGVADRAIERIGHLVYFDALVPRGNQSLGDLLPLDIRKMRRAAVKRGEGWQVPPPSLHMNRIPGIDGLFGVVDETDMRWVRENLTPHPLKCFEERLDLRHPERLDSLPRTYIHCTGGGWLFRLSRRFKPAYLPPTDPGWHHRGLPTGHDAMITMPEETAGVLTDLA</sequence>
<dbReference type="Proteomes" id="UP000530234">
    <property type="component" value="Unassembled WGS sequence"/>
</dbReference>
<dbReference type="PANTHER" id="PTHR37017">
    <property type="entry name" value="AB HYDROLASE-1 DOMAIN-CONTAINING PROTEIN-RELATED"/>
    <property type="match status" value="1"/>
</dbReference>
<dbReference type="Pfam" id="PF12697">
    <property type="entry name" value="Abhydrolase_6"/>
    <property type="match status" value="1"/>
</dbReference>
<dbReference type="Gene3D" id="3.40.50.1820">
    <property type="entry name" value="alpha/beta hydrolase"/>
    <property type="match status" value="1"/>
</dbReference>
<evidence type="ECO:0000259" key="1">
    <source>
        <dbReference type="Pfam" id="PF12697"/>
    </source>
</evidence>
<dbReference type="SUPFAM" id="SSF53474">
    <property type="entry name" value="alpha/beta-Hydrolases"/>
    <property type="match status" value="1"/>
</dbReference>
<dbReference type="InterPro" id="IPR000073">
    <property type="entry name" value="AB_hydrolase_1"/>
</dbReference>
<dbReference type="PANTHER" id="PTHR37017:SF11">
    <property type="entry name" value="ESTERASE_LIPASE_THIOESTERASE DOMAIN-CONTAINING PROTEIN"/>
    <property type="match status" value="1"/>
</dbReference>
<dbReference type="AlphaFoldDB" id="A0A7W3T348"/>
<dbReference type="EMBL" id="VKHS01000200">
    <property type="protein sequence ID" value="MBB0229996.1"/>
    <property type="molecule type" value="Genomic_DNA"/>
</dbReference>
<feature type="domain" description="AB hydrolase-1" evidence="1">
    <location>
        <begin position="5"/>
        <end position="242"/>
    </location>
</feature>
<dbReference type="InterPro" id="IPR029058">
    <property type="entry name" value="AB_hydrolase_fold"/>
</dbReference>